<reference evidence="3 5" key="2">
    <citation type="submission" date="2020-02" db="EMBL/GenBank/DDBJ databases">
        <title>Genome sequence of Parvularcula flava strain NH6-79.</title>
        <authorList>
            <person name="Abdul Karim M.H."/>
            <person name="Lam M.Q."/>
            <person name="Chen S.J."/>
            <person name="Yahya A."/>
            <person name="Shahir S."/>
            <person name="Shamsir M.S."/>
            <person name="Chong C.S."/>
        </authorList>
    </citation>
    <scope>NUCLEOTIDE SEQUENCE [LARGE SCALE GENOMIC DNA]</scope>
    <source>
        <strain evidence="3 5">NH6-79</strain>
    </source>
</reference>
<feature type="compositionally biased region" description="Basic and acidic residues" evidence="1">
    <location>
        <begin position="124"/>
        <end position="144"/>
    </location>
</feature>
<dbReference type="EMBL" id="BMGZ01000005">
    <property type="protein sequence ID" value="GGI02047.1"/>
    <property type="molecule type" value="Genomic_DNA"/>
</dbReference>
<organism evidence="2 4">
    <name type="scientific">Aquisalinus luteolus</name>
    <dbReference type="NCBI Taxonomy" id="1566827"/>
    <lineage>
        <taxon>Bacteria</taxon>
        <taxon>Pseudomonadati</taxon>
        <taxon>Pseudomonadota</taxon>
        <taxon>Alphaproteobacteria</taxon>
        <taxon>Parvularculales</taxon>
        <taxon>Parvularculaceae</taxon>
        <taxon>Aquisalinus</taxon>
    </lineage>
</organism>
<feature type="region of interest" description="Disordered" evidence="1">
    <location>
        <begin position="113"/>
        <end position="144"/>
    </location>
</feature>
<protein>
    <submittedName>
        <fullName evidence="2">Uncharacterized protein</fullName>
    </submittedName>
</protein>
<gene>
    <name evidence="3" type="ORF">FF098_015935</name>
    <name evidence="2" type="ORF">GCM10011355_34130</name>
</gene>
<accession>A0A8J3EQG2</accession>
<name>A0A8J3EQG2_9PROT</name>
<dbReference type="Proteomes" id="UP000621856">
    <property type="component" value="Unassembled WGS sequence"/>
</dbReference>
<evidence type="ECO:0000256" key="1">
    <source>
        <dbReference type="SAM" id="MobiDB-lite"/>
    </source>
</evidence>
<evidence type="ECO:0000313" key="5">
    <source>
        <dbReference type="Proteomes" id="UP000818603"/>
    </source>
</evidence>
<evidence type="ECO:0000313" key="3">
    <source>
        <dbReference type="EMBL" id="NHK29406.1"/>
    </source>
</evidence>
<evidence type="ECO:0000313" key="4">
    <source>
        <dbReference type="Proteomes" id="UP000621856"/>
    </source>
</evidence>
<dbReference type="RefSeq" id="WP_155142421.1">
    <property type="nucleotide sequence ID" value="NZ_BMGZ01000005.1"/>
</dbReference>
<dbReference type="Proteomes" id="UP000818603">
    <property type="component" value="Unassembled WGS sequence"/>
</dbReference>
<reference evidence="2" key="3">
    <citation type="submission" date="2020-09" db="EMBL/GenBank/DDBJ databases">
        <authorList>
            <person name="Sun Q."/>
            <person name="Zhou Y."/>
        </authorList>
    </citation>
    <scope>NUCLEOTIDE SEQUENCE</scope>
    <source>
        <strain evidence="2">CGMCC 1.14984</strain>
    </source>
</reference>
<sequence length="230" mass="26589">MSLKRELESIDLPAFRSIAGNAKAFRSIAHVELWAKNARQQVAEHIRDNREAWLNQERERIALARHQEAPQLNPPNMARPTIEQEAQRAVSLKAEGYMAEVARLRQAQIEEITRTPNFDPQRTPVDRSQADRQNREPAHPLKKDTHRLIDRGCRTLAKVERHFGKMRQTWIEQAQARGSEDAVGDVYRNYRARKDLVRQAMHRINDRSFKAHGIDRAVPENNVKSGPEMA</sequence>
<keyword evidence="5" id="KW-1185">Reference proteome</keyword>
<dbReference type="EMBL" id="VCJR02000005">
    <property type="protein sequence ID" value="NHK29406.1"/>
    <property type="molecule type" value="Genomic_DNA"/>
</dbReference>
<dbReference type="AlphaFoldDB" id="A0A8J3EQG2"/>
<comment type="caution">
    <text evidence="2">The sequence shown here is derived from an EMBL/GenBank/DDBJ whole genome shotgun (WGS) entry which is preliminary data.</text>
</comment>
<evidence type="ECO:0000313" key="2">
    <source>
        <dbReference type="EMBL" id="GGI02047.1"/>
    </source>
</evidence>
<proteinExistence type="predicted"/>
<reference evidence="2" key="1">
    <citation type="journal article" date="2014" name="Int. J. Syst. Evol. Microbiol.">
        <title>Complete genome sequence of Corynebacterium casei LMG S-19264T (=DSM 44701T), isolated from a smear-ripened cheese.</title>
        <authorList>
            <consortium name="US DOE Joint Genome Institute (JGI-PGF)"/>
            <person name="Walter F."/>
            <person name="Albersmeier A."/>
            <person name="Kalinowski J."/>
            <person name="Ruckert C."/>
        </authorList>
    </citation>
    <scope>NUCLEOTIDE SEQUENCE</scope>
    <source>
        <strain evidence="2">CGMCC 1.14984</strain>
    </source>
</reference>